<evidence type="ECO:0000256" key="1">
    <source>
        <dbReference type="ARBA" id="ARBA00022737"/>
    </source>
</evidence>
<accession>A0A6N6M8W3</accession>
<reference evidence="4 5" key="1">
    <citation type="submission" date="2019-09" db="EMBL/GenBank/DDBJ databases">
        <title>Genomes of Cryomorphaceae.</title>
        <authorList>
            <person name="Bowman J.P."/>
        </authorList>
    </citation>
    <scope>NUCLEOTIDE SEQUENCE [LARGE SCALE GENOMIC DNA]</scope>
    <source>
        <strain evidence="4 5">KCTC 52047</strain>
    </source>
</reference>
<organism evidence="4 5">
    <name type="scientific">Salibacter halophilus</name>
    <dbReference type="NCBI Taxonomy" id="1803916"/>
    <lineage>
        <taxon>Bacteria</taxon>
        <taxon>Pseudomonadati</taxon>
        <taxon>Bacteroidota</taxon>
        <taxon>Flavobacteriia</taxon>
        <taxon>Flavobacteriales</taxon>
        <taxon>Salibacteraceae</taxon>
        <taxon>Salibacter</taxon>
    </lineage>
</organism>
<evidence type="ECO:0000313" key="5">
    <source>
        <dbReference type="Proteomes" id="UP000435357"/>
    </source>
</evidence>
<feature type="coiled-coil region" evidence="2">
    <location>
        <begin position="29"/>
        <end position="56"/>
    </location>
</feature>
<keyword evidence="3" id="KW-0812">Transmembrane</keyword>
<dbReference type="PANTHER" id="PTHR43215:SF14">
    <property type="entry name" value="RADIAL SPOKE HEAD 1 HOMOLOG"/>
    <property type="match status" value="1"/>
</dbReference>
<dbReference type="EMBL" id="WACR01000002">
    <property type="protein sequence ID" value="KAB1065496.1"/>
    <property type="molecule type" value="Genomic_DNA"/>
</dbReference>
<evidence type="ECO:0008006" key="6">
    <source>
        <dbReference type="Google" id="ProtNLM"/>
    </source>
</evidence>
<dbReference type="AlphaFoldDB" id="A0A6N6M8W3"/>
<feature type="transmembrane region" description="Helical" evidence="3">
    <location>
        <begin position="6"/>
        <end position="27"/>
    </location>
</feature>
<dbReference type="Pfam" id="PF02493">
    <property type="entry name" value="MORN"/>
    <property type="match status" value="3"/>
</dbReference>
<dbReference type="SMART" id="SM00698">
    <property type="entry name" value="MORN"/>
    <property type="match status" value="3"/>
</dbReference>
<sequence>MLSKKHKYIIATLVIILIVGALVFVLIRNQKFKKDLTTLRQDLTEIKQNNHLLERKSKADNLFITGDYDSAMTIYSYIEDSISNNSFIMERRLRMKRVQNLKSALDSTQSMTSSQIASMEREMEKREKVINEKNEDKLDSISGYYRGQLSALEKQLNQTKSKLKDQPEIGRLSFYNANGTRISYFGELKFGKANGDGMGHYSSNSVYDGEWKNNMKHGEGTYKWADGHKYVGDYVKDKREGKGTYYWNTGEKYEGSWKNDKRNGYGILYDKNGVVKFKGIWKDDEFVKEADKQD</sequence>
<evidence type="ECO:0000313" key="4">
    <source>
        <dbReference type="EMBL" id="KAB1065496.1"/>
    </source>
</evidence>
<dbReference type="Gene3D" id="2.20.110.10">
    <property type="entry name" value="Histone H3 K4-specific methyltransferase SET7/9 N-terminal domain"/>
    <property type="match status" value="2"/>
</dbReference>
<evidence type="ECO:0000256" key="3">
    <source>
        <dbReference type="SAM" id="Phobius"/>
    </source>
</evidence>
<dbReference type="RefSeq" id="WP_151166320.1">
    <property type="nucleotide sequence ID" value="NZ_WACR01000002.1"/>
</dbReference>
<keyword evidence="3" id="KW-0472">Membrane</keyword>
<keyword evidence="3" id="KW-1133">Transmembrane helix</keyword>
<protein>
    <recommendedName>
        <fullName evidence="6">Phosphatidylinositol-4-phosphate 5-kinase</fullName>
    </recommendedName>
</protein>
<name>A0A6N6M8W3_9FLAO</name>
<keyword evidence="1" id="KW-0677">Repeat</keyword>
<dbReference type="OrthoDB" id="1097666at2"/>
<dbReference type="PANTHER" id="PTHR43215">
    <property type="entry name" value="RADIAL SPOKE HEAD 1 HOMOLOG"/>
    <property type="match status" value="1"/>
</dbReference>
<dbReference type="InterPro" id="IPR003409">
    <property type="entry name" value="MORN"/>
</dbReference>
<keyword evidence="5" id="KW-1185">Reference proteome</keyword>
<evidence type="ECO:0000256" key="2">
    <source>
        <dbReference type="SAM" id="Coils"/>
    </source>
</evidence>
<dbReference type="SUPFAM" id="SSF82185">
    <property type="entry name" value="Histone H3 K4-specific methyltransferase SET7/9 N-terminal domain"/>
    <property type="match status" value="1"/>
</dbReference>
<gene>
    <name evidence="4" type="ORF">F3059_02250</name>
</gene>
<comment type="caution">
    <text evidence="4">The sequence shown here is derived from an EMBL/GenBank/DDBJ whole genome shotgun (WGS) entry which is preliminary data.</text>
</comment>
<proteinExistence type="predicted"/>
<dbReference type="Proteomes" id="UP000435357">
    <property type="component" value="Unassembled WGS sequence"/>
</dbReference>
<keyword evidence="2" id="KW-0175">Coiled coil</keyword>